<evidence type="ECO:0000256" key="1">
    <source>
        <dbReference type="ARBA" id="ARBA00023242"/>
    </source>
</evidence>
<gene>
    <name evidence="3" type="ORF">B0H66DRAFT_536794</name>
</gene>
<feature type="region of interest" description="Disordered" evidence="2">
    <location>
        <begin position="510"/>
        <end position="569"/>
    </location>
</feature>
<dbReference type="PANTHER" id="PTHR38791:SF5">
    <property type="entry name" value="TRANSCRIPTION FACTOR DBAG-RELATED"/>
    <property type="match status" value="1"/>
</dbReference>
<dbReference type="InterPro" id="IPR053175">
    <property type="entry name" value="DHMBA_Reg_Transcription_Factor"/>
</dbReference>
<feature type="compositionally biased region" description="Polar residues" evidence="2">
    <location>
        <begin position="558"/>
        <end position="569"/>
    </location>
</feature>
<dbReference type="EMBL" id="JAUEDM010000007">
    <property type="protein sequence ID" value="KAK3313531.1"/>
    <property type="molecule type" value="Genomic_DNA"/>
</dbReference>
<protein>
    <submittedName>
        <fullName evidence="3">Uncharacterized protein</fullName>
    </submittedName>
</protein>
<name>A0AAE0LZD0_9PEZI</name>
<dbReference type="PANTHER" id="PTHR38791">
    <property type="entry name" value="ZN(II)2CYS6 TRANSCRIPTION FACTOR (EUROFUNG)-RELATED-RELATED"/>
    <property type="match status" value="1"/>
</dbReference>
<evidence type="ECO:0000313" key="3">
    <source>
        <dbReference type="EMBL" id="KAK3313531.1"/>
    </source>
</evidence>
<feature type="compositionally biased region" description="Basic and acidic residues" evidence="2">
    <location>
        <begin position="528"/>
        <end position="538"/>
    </location>
</feature>
<organism evidence="3 4">
    <name type="scientific">Apodospora peruviana</name>
    <dbReference type="NCBI Taxonomy" id="516989"/>
    <lineage>
        <taxon>Eukaryota</taxon>
        <taxon>Fungi</taxon>
        <taxon>Dikarya</taxon>
        <taxon>Ascomycota</taxon>
        <taxon>Pezizomycotina</taxon>
        <taxon>Sordariomycetes</taxon>
        <taxon>Sordariomycetidae</taxon>
        <taxon>Sordariales</taxon>
        <taxon>Lasiosphaeriaceae</taxon>
        <taxon>Apodospora</taxon>
    </lineage>
</organism>
<keyword evidence="1" id="KW-0539">Nucleus</keyword>
<dbReference type="InterPro" id="IPR021858">
    <property type="entry name" value="Fun_TF"/>
</dbReference>
<proteinExistence type="predicted"/>
<accession>A0AAE0LZD0</accession>
<feature type="region of interest" description="Disordered" evidence="2">
    <location>
        <begin position="49"/>
        <end position="94"/>
    </location>
</feature>
<dbReference type="Proteomes" id="UP001283341">
    <property type="component" value="Unassembled WGS sequence"/>
</dbReference>
<comment type="caution">
    <text evidence="3">The sequence shown here is derived from an EMBL/GenBank/DDBJ whole genome shotgun (WGS) entry which is preliminary data.</text>
</comment>
<sequence>MRDVLTRSSATKYAPNTCPGYRDQLSLMFRDESTKVIQRAHAQWGVSESFEAGEPSGSSPTSSIASPSSSSRSSRTSVSETSSSKASPPPDEDSLSWITVPKEIYANRSDQAIRFFIEHYIVGHPDEPKVGRELQGVRWIHSPQIQHAMAAVGLASMSNLAGDKELQVMARQKYGLTLQQMATSIQNLQSIDLDVSIRTVILLALFEVIRGSTEPTNTARTHMMGAAALLKSILPRSGTPGSSAGILRALLQLCFSMLVPHLVTGSYLPEAFYDWVATSENMASAADKPAAELIRIISRFVHLAISVRHYALADGRPKTSETIREALAIIAQLDGWERCQEGIWAVVEERSDDKFFPAEGVFDGCYHVYTDMWTARVWNHYRWARVMVEEMVLRFIDQYPMSSAPLVSADQRWLSRNCIIRVARDTLVSIPTHYRHPKLERIHRGYFDKTSGGAGMGAAGIPTLLFEIKVAGCAPNLPPSYRVWSRGMLETIWADTGMAQARAMAEMVSRAEKKDRELSTPGGAVDSDDPRGKIKQEETGSPPMMHHISPRESYIPHTYSSNQTQVVGR</sequence>
<keyword evidence="4" id="KW-1185">Reference proteome</keyword>
<reference evidence="3" key="2">
    <citation type="submission" date="2023-06" db="EMBL/GenBank/DDBJ databases">
        <authorList>
            <consortium name="Lawrence Berkeley National Laboratory"/>
            <person name="Haridas S."/>
            <person name="Hensen N."/>
            <person name="Bonometti L."/>
            <person name="Westerberg I."/>
            <person name="Brannstrom I.O."/>
            <person name="Guillou S."/>
            <person name="Cros-Aarteil S."/>
            <person name="Calhoun S."/>
            <person name="Kuo A."/>
            <person name="Mondo S."/>
            <person name="Pangilinan J."/>
            <person name="Riley R."/>
            <person name="Labutti K."/>
            <person name="Andreopoulos B."/>
            <person name="Lipzen A."/>
            <person name="Chen C."/>
            <person name="Yanf M."/>
            <person name="Daum C."/>
            <person name="Ng V."/>
            <person name="Clum A."/>
            <person name="Steindorff A."/>
            <person name="Ohm R."/>
            <person name="Martin F."/>
            <person name="Silar P."/>
            <person name="Natvig D."/>
            <person name="Lalanne C."/>
            <person name="Gautier V."/>
            <person name="Ament-Velasquez S.L."/>
            <person name="Kruys A."/>
            <person name="Hutchinson M.I."/>
            <person name="Powell A.J."/>
            <person name="Barry K."/>
            <person name="Miller A.N."/>
            <person name="Grigoriev I.V."/>
            <person name="Debuchy R."/>
            <person name="Gladieux P."/>
            <person name="Thoren M.H."/>
            <person name="Johannesson H."/>
        </authorList>
    </citation>
    <scope>NUCLEOTIDE SEQUENCE</scope>
    <source>
        <strain evidence="3">CBS 118394</strain>
    </source>
</reference>
<dbReference type="AlphaFoldDB" id="A0AAE0LZD0"/>
<evidence type="ECO:0000313" key="4">
    <source>
        <dbReference type="Proteomes" id="UP001283341"/>
    </source>
</evidence>
<feature type="compositionally biased region" description="Low complexity" evidence="2">
    <location>
        <begin position="55"/>
        <end position="86"/>
    </location>
</feature>
<evidence type="ECO:0000256" key="2">
    <source>
        <dbReference type="SAM" id="MobiDB-lite"/>
    </source>
</evidence>
<reference evidence="3" key="1">
    <citation type="journal article" date="2023" name="Mol. Phylogenet. Evol.">
        <title>Genome-scale phylogeny and comparative genomics of the fungal order Sordariales.</title>
        <authorList>
            <person name="Hensen N."/>
            <person name="Bonometti L."/>
            <person name="Westerberg I."/>
            <person name="Brannstrom I.O."/>
            <person name="Guillou S."/>
            <person name="Cros-Aarteil S."/>
            <person name="Calhoun S."/>
            <person name="Haridas S."/>
            <person name="Kuo A."/>
            <person name="Mondo S."/>
            <person name="Pangilinan J."/>
            <person name="Riley R."/>
            <person name="LaButti K."/>
            <person name="Andreopoulos B."/>
            <person name="Lipzen A."/>
            <person name="Chen C."/>
            <person name="Yan M."/>
            <person name="Daum C."/>
            <person name="Ng V."/>
            <person name="Clum A."/>
            <person name="Steindorff A."/>
            <person name="Ohm R.A."/>
            <person name="Martin F."/>
            <person name="Silar P."/>
            <person name="Natvig D.O."/>
            <person name="Lalanne C."/>
            <person name="Gautier V."/>
            <person name="Ament-Velasquez S.L."/>
            <person name="Kruys A."/>
            <person name="Hutchinson M.I."/>
            <person name="Powell A.J."/>
            <person name="Barry K."/>
            <person name="Miller A.N."/>
            <person name="Grigoriev I.V."/>
            <person name="Debuchy R."/>
            <person name="Gladieux P."/>
            <person name="Hiltunen Thoren M."/>
            <person name="Johannesson H."/>
        </authorList>
    </citation>
    <scope>NUCLEOTIDE SEQUENCE</scope>
    <source>
        <strain evidence="3">CBS 118394</strain>
    </source>
</reference>
<dbReference type="Pfam" id="PF11951">
    <property type="entry name" value="Fungal_trans_2"/>
    <property type="match status" value="1"/>
</dbReference>